<dbReference type="KEGG" id="tpg:TPEGAU_1002"/>
<dbReference type="RefSeq" id="WP_014342691.1">
    <property type="nucleotide sequence ID" value="NC_016843.1"/>
</dbReference>
<reference evidence="3" key="1">
    <citation type="journal article" date="2012" name="PLoS Negl. Trop. Dis.">
        <title>Whole genome sequences of three Treponema pallidum ssp. pertenue strains: yaws and syphilis treponemes differ in less than 0.2% of the genome sequence.</title>
        <authorList>
            <person name="Cejkova D."/>
            <person name="Zobanikova M."/>
            <person name="Chen L."/>
            <person name="Pospisilova P."/>
            <person name="Strouhal M."/>
            <person name="Qin X."/>
            <person name="Mikalova L."/>
            <person name="Norris S.J."/>
            <person name="Muzny D.M."/>
            <person name="Gibbs R.A."/>
            <person name="Fulton L.L."/>
            <person name="Sodergren E."/>
            <person name="Weinstock G.M."/>
            <person name="Smajs D."/>
        </authorList>
    </citation>
    <scope>NUCLEOTIDE SEQUENCE [LARGE SCALE GENOMIC DNA]</scope>
    <source>
        <strain evidence="3">Gauthier</strain>
    </source>
</reference>
<evidence type="ECO:0000313" key="2">
    <source>
        <dbReference type="EMBL" id="AEZ60281.1"/>
    </source>
</evidence>
<organism evidence="2 3">
    <name type="scientific">Treponema pallidum subsp. pertenue (strain Gauthier)</name>
    <dbReference type="NCBI Taxonomy" id="491080"/>
    <lineage>
        <taxon>Bacteria</taxon>
        <taxon>Pseudomonadati</taxon>
        <taxon>Spirochaetota</taxon>
        <taxon>Spirochaetia</taxon>
        <taxon>Spirochaetales</taxon>
        <taxon>Treponemataceae</taxon>
        <taxon>Treponema</taxon>
    </lineage>
</organism>
<keyword evidence="1" id="KW-0812">Transmembrane</keyword>
<dbReference type="EMBL" id="CP002376">
    <property type="protein sequence ID" value="AEZ60281.1"/>
    <property type="molecule type" value="Genomic_DNA"/>
</dbReference>
<dbReference type="AlphaFoldDB" id="A0AAU8PY96"/>
<feature type="transmembrane region" description="Helical" evidence="1">
    <location>
        <begin position="27"/>
        <end position="46"/>
    </location>
</feature>
<keyword evidence="1" id="KW-1133">Transmembrane helix</keyword>
<evidence type="ECO:0000313" key="3">
    <source>
        <dbReference type="Proteomes" id="UP000008192"/>
    </source>
</evidence>
<dbReference type="InterPro" id="IPR018725">
    <property type="entry name" value="DUF2259_secreted"/>
</dbReference>
<evidence type="ECO:0008006" key="4">
    <source>
        <dbReference type="Google" id="ProtNLM"/>
    </source>
</evidence>
<dbReference type="Pfam" id="PF10016">
    <property type="entry name" value="DUF2259"/>
    <property type="match status" value="1"/>
</dbReference>
<sequence length="251" mass="28051">MGRTGCVGNRCKRIGTVRARGEKQRRIAWVCYLAAVFLTLCTKSAMAGDIATFVNLGFSAHGKTFAFGQHGVTDGLYQAYADIYVVDVESNRFVQGGVVRTTPTRETKGKRSMDVFLALQNRAQSLLQRADISALRLGRTLYVQAEDRMGEETLLFRDFKTNVEYVVVMHVERTTELGVSFYLTVEMTRPNGSKVSRVVGQRGYVRPGVKNYALKKVLINEQQDALIFVVEKHGYAPDGASVRYMVEACRL</sequence>
<dbReference type="Proteomes" id="UP000008192">
    <property type="component" value="Chromosome"/>
</dbReference>
<evidence type="ECO:0000256" key="1">
    <source>
        <dbReference type="SAM" id="Phobius"/>
    </source>
</evidence>
<keyword evidence="1" id="KW-0472">Membrane</keyword>
<name>A0AAU8PY96_TREPG</name>
<dbReference type="GeneID" id="93876749"/>
<protein>
    <recommendedName>
        <fullName evidence="4">DUF2259 domain-containing protein</fullName>
    </recommendedName>
</protein>
<proteinExistence type="predicted"/>
<gene>
    <name evidence="2" type="ordered locus">TPEGAU_1002</name>
</gene>
<accession>A0AAU8PY96</accession>